<organism evidence="3 4">
    <name type="scientific">Zasmidium cellare ATCC 36951</name>
    <dbReference type="NCBI Taxonomy" id="1080233"/>
    <lineage>
        <taxon>Eukaryota</taxon>
        <taxon>Fungi</taxon>
        <taxon>Dikarya</taxon>
        <taxon>Ascomycota</taxon>
        <taxon>Pezizomycotina</taxon>
        <taxon>Dothideomycetes</taxon>
        <taxon>Dothideomycetidae</taxon>
        <taxon>Mycosphaerellales</taxon>
        <taxon>Mycosphaerellaceae</taxon>
        <taxon>Zasmidium</taxon>
    </lineage>
</organism>
<dbReference type="AlphaFoldDB" id="A0A6A6CIG2"/>
<feature type="transmembrane region" description="Helical" evidence="2">
    <location>
        <begin position="20"/>
        <end position="43"/>
    </location>
</feature>
<proteinExistence type="predicted"/>
<keyword evidence="2" id="KW-0472">Membrane</keyword>
<sequence>MPSNMTPGVDPPGADKSFISIISVLLAIIATAFFLGCISRCLVKRKERIRREQQNIPLRDGRTTVPAAARPPRPSNETLPRRYKEVETPPPAYSAGRERVFEEYRRCMCGKSRSDEEVVFLSINHVPDVAFTPSVKPLQPETIQQGVNNLSTSSLIMNLNADITLASLDVKLLVIWTGFLLGVSIQGLCDILSIQTRQRRGHTQCIIRFRRSKMRRWTRQVRVHAFLLAICRARVVSLWFNEMVKEEELPLAYRQW</sequence>
<feature type="region of interest" description="Disordered" evidence="1">
    <location>
        <begin position="54"/>
        <end position="79"/>
    </location>
</feature>
<dbReference type="GeneID" id="54565914"/>
<evidence type="ECO:0000313" key="3">
    <source>
        <dbReference type="EMBL" id="KAF2167004.1"/>
    </source>
</evidence>
<evidence type="ECO:0008006" key="5">
    <source>
        <dbReference type="Google" id="ProtNLM"/>
    </source>
</evidence>
<keyword evidence="4" id="KW-1185">Reference proteome</keyword>
<dbReference type="RefSeq" id="XP_033667893.1">
    <property type="nucleotide sequence ID" value="XM_033812642.1"/>
</dbReference>
<accession>A0A6A6CIG2</accession>
<keyword evidence="2" id="KW-1133">Transmembrane helix</keyword>
<gene>
    <name evidence="3" type="ORF">M409DRAFT_54223</name>
</gene>
<evidence type="ECO:0000256" key="2">
    <source>
        <dbReference type="SAM" id="Phobius"/>
    </source>
</evidence>
<evidence type="ECO:0000313" key="4">
    <source>
        <dbReference type="Proteomes" id="UP000799537"/>
    </source>
</evidence>
<reference evidence="3" key="1">
    <citation type="journal article" date="2020" name="Stud. Mycol.">
        <title>101 Dothideomycetes genomes: a test case for predicting lifestyles and emergence of pathogens.</title>
        <authorList>
            <person name="Haridas S."/>
            <person name="Albert R."/>
            <person name="Binder M."/>
            <person name="Bloem J."/>
            <person name="Labutti K."/>
            <person name="Salamov A."/>
            <person name="Andreopoulos B."/>
            <person name="Baker S."/>
            <person name="Barry K."/>
            <person name="Bills G."/>
            <person name="Bluhm B."/>
            <person name="Cannon C."/>
            <person name="Castanera R."/>
            <person name="Culley D."/>
            <person name="Daum C."/>
            <person name="Ezra D."/>
            <person name="Gonzalez J."/>
            <person name="Henrissat B."/>
            <person name="Kuo A."/>
            <person name="Liang C."/>
            <person name="Lipzen A."/>
            <person name="Lutzoni F."/>
            <person name="Magnuson J."/>
            <person name="Mondo S."/>
            <person name="Nolan M."/>
            <person name="Ohm R."/>
            <person name="Pangilinan J."/>
            <person name="Park H.-J."/>
            <person name="Ramirez L."/>
            <person name="Alfaro M."/>
            <person name="Sun H."/>
            <person name="Tritt A."/>
            <person name="Yoshinaga Y."/>
            <person name="Zwiers L.-H."/>
            <person name="Turgeon B."/>
            <person name="Goodwin S."/>
            <person name="Spatafora J."/>
            <person name="Crous P."/>
            <person name="Grigoriev I."/>
        </authorList>
    </citation>
    <scope>NUCLEOTIDE SEQUENCE</scope>
    <source>
        <strain evidence="3">ATCC 36951</strain>
    </source>
</reference>
<dbReference type="Proteomes" id="UP000799537">
    <property type="component" value="Unassembled WGS sequence"/>
</dbReference>
<name>A0A6A6CIG2_ZASCE</name>
<evidence type="ECO:0000256" key="1">
    <source>
        <dbReference type="SAM" id="MobiDB-lite"/>
    </source>
</evidence>
<keyword evidence="2" id="KW-0812">Transmembrane</keyword>
<dbReference type="EMBL" id="ML993594">
    <property type="protein sequence ID" value="KAF2167004.1"/>
    <property type="molecule type" value="Genomic_DNA"/>
</dbReference>
<protein>
    <recommendedName>
        <fullName evidence="5">Transmembrane protein</fullName>
    </recommendedName>
</protein>